<dbReference type="PANTHER" id="PTHR43073:SF2">
    <property type="entry name" value="DIHYDROPYRIMIDINE DEHYDROGENASE [NADP(+)]"/>
    <property type="match status" value="1"/>
</dbReference>
<dbReference type="Proteomes" id="UP000694892">
    <property type="component" value="Chromosome 4S"/>
</dbReference>
<dbReference type="GO" id="GO:0006210">
    <property type="term" value="P:thymine catabolic process"/>
    <property type="evidence" value="ECO:0007669"/>
    <property type="project" value="TreeGrafter"/>
</dbReference>
<dbReference type="EMBL" id="CM004473">
    <property type="protein sequence ID" value="OCT82836.1"/>
    <property type="molecule type" value="Genomic_DNA"/>
</dbReference>
<dbReference type="Gene3D" id="3.50.50.60">
    <property type="entry name" value="FAD/NAD(P)-binding domain"/>
    <property type="match status" value="1"/>
</dbReference>
<keyword evidence="1" id="KW-0560">Oxidoreductase</keyword>
<dbReference type="Gene3D" id="3.20.20.70">
    <property type="entry name" value="Aldolase class I"/>
    <property type="match status" value="1"/>
</dbReference>
<dbReference type="GO" id="GO:0006212">
    <property type="term" value="P:uracil catabolic process"/>
    <property type="evidence" value="ECO:0007669"/>
    <property type="project" value="TreeGrafter"/>
</dbReference>
<dbReference type="GO" id="GO:0002058">
    <property type="term" value="F:uracil binding"/>
    <property type="evidence" value="ECO:0007669"/>
    <property type="project" value="TreeGrafter"/>
</dbReference>
<protein>
    <submittedName>
        <fullName evidence="2">Uncharacterized protein</fullName>
    </submittedName>
</protein>
<dbReference type="GO" id="GO:0050661">
    <property type="term" value="F:NADP binding"/>
    <property type="evidence" value="ECO:0007669"/>
    <property type="project" value="TreeGrafter"/>
</dbReference>
<reference evidence="3" key="1">
    <citation type="journal article" date="2016" name="Nature">
        <title>Genome evolution in the allotetraploid frog Xenopus laevis.</title>
        <authorList>
            <person name="Session A.M."/>
            <person name="Uno Y."/>
            <person name="Kwon T."/>
            <person name="Chapman J.A."/>
            <person name="Toyoda A."/>
            <person name="Takahashi S."/>
            <person name="Fukui A."/>
            <person name="Hikosaka A."/>
            <person name="Suzuki A."/>
            <person name="Kondo M."/>
            <person name="van Heeringen S.J."/>
            <person name="Quigley I."/>
            <person name="Heinz S."/>
            <person name="Ogino H."/>
            <person name="Ochi H."/>
            <person name="Hellsten U."/>
            <person name="Lyons J.B."/>
            <person name="Simakov O."/>
            <person name="Putnam N."/>
            <person name="Stites J."/>
            <person name="Kuroki Y."/>
            <person name="Tanaka T."/>
            <person name="Michiue T."/>
            <person name="Watanabe M."/>
            <person name="Bogdanovic O."/>
            <person name="Lister R."/>
            <person name="Georgiou G."/>
            <person name="Paranjpe S.S."/>
            <person name="van Kruijsbergen I."/>
            <person name="Shu S."/>
            <person name="Carlson J."/>
            <person name="Kinoshita T."/>
            <person name="Ohta Y."/>
            <person name="Mawaribuchi S."/>
            <person name="Jenkins J."/>
            <person name="Grimwood J."/>
            <person name="Schmutz J."/>
            <person name="Mitros T."/>
            <person name="Mozaffari S.V."/>
            <person name="Suzuki Y."/>
            <person name="Haramoto Y."/>
            <person name="Yamamoto T.S."/>
            <person name="Takagi C."/>
            <person name="Heald R."/>
            <person name="Miller K."/>
            <person name="Haudenschild C."/>
            <person name="Kitzman J."/>
            <person name="Nakayama T."/>
            <person name="Izutsu Y."/>
            <person name="Robert J."/>
            <person name="Fortriede J."/>
            <person name="Burns K."/>
            <person name="Lotay V."/>
            <person name="Karimi K."/>
            <person name="Yasuoka Y."/>
            <person name="Dichmann D.S."/>
            <person name="Flajnik M.F."/>
            <person name="Houston D.W."/>
            <person name="Shendure J."/>
            <person name="DuPasquier L."/>
            <person name="Vize P.D."/>
            <person name="Zorn A.M."/>
            <person name="Ito M."/>
            <person name="Marcotte E.M."/>
            <person name="Wallingford J.B."/>
            <person name="Ito Y."/>
            <person name="Asashima M."/>
            <person name="Ueno N."/>
            <person name="Matsuda Y."/>
            <person name="Veenstra G.J."/>
            <person name="Fujiyama A."/>
            <person name="Harland R.M."/>
            <person name="Taira M."/>
            <person name="Rokhsar D.S."/>
        </authorList>
    </citation>
    <scope>NUCLEOTIDE SEQUENCE [LARGE SCALE GENOMIC DNA]</scope>
    <source>
        <strain evidence="3">J</strain>
    </source>
</reference>
<dbReference type="InterPro" id="IPR013785">
    <property type="entry name" value="Aldolase_TIM"/>
</dbReference>
<name>A0A974D1V9_XENLA</name>
<dbReference type="PANTHER" id="PTHR43073">
    <property type="entry name" value="DIHYDROPYRIMIDINE DEHYDROGENASE [NADP(+)]"/>
    <property type="match status" value="1"/>
</dbReference>
<dbReference type="GO" id="GO:0005829">
    <property type="term" value="C:cytosol"/>
    <property type="evidence" value="ECO:0007669"/>
    <property type="project" value="TreeGrafter"/>
</dbReference>
<gene>
    <name evidence="2" type="ORF">XELAEV_18025371mg</name>
</gene>
<dbReference type="SUPFAM" id="SSF51905">
    <property type="entry name" value="FAD/NAD(P)-binding domain"/>
    <property type="match status" value="2"/>
</dbReference>
<dbReference type="SUPFAM" id="SSF51395">
    <property type="entry name" value="FMN-linked oxidoreductases"/>
    <property type="match status" value="1"/>
</dbReference>
<proteinExistence type="predicted"/>
<organism evidence="2 3">
    <name type="scientific">Xenopus laevis</name>
    <name type="common">African clawed frog</name>
    <dbReference type="NCBI Taxonomy" id="8355"/>
    <lineage>
        <taxon>Eukaryota</taxon>
        <taxon>Metazoa</taxon>
        <taxon>Chordata</taxon>
        <taxon>Craniata</taxon>
        <taxon>Vertebrata</taxon>
        <taxon>Euteleostomi</taxon>
        <taxon>Amphibia</taxon>
        <taxon>Batrachia</taxon>
        <taxon>Anura</taxon>
        <taxon>Pipoidea</taxon>
        <taxon>Pipidae</taxon>
        <taxon>Xenopodinae</taxon>
        <taxon>Xenopus</taxon>
        <taxon>Xenopus</taxon>
    </lineage>
</organism>
<evidence type="ECO:0000313" key="2">
    <source>
        <dbReference type="EMBL" id="OCT82836.1"/>
    </source>
</evidence>
<evidence type="ECO:0000313" key="3">
    <source>
        <dbReference type="Proteomes" id="UP000694892"/>
    </source>
</evidence>
<dbReference type="GO" id="GO:0017113">
    <property type="term" value="F:dihydropyrimidine dehydrogenase (NADP+) activity"/>
    <property type="evidence" value="ECO:0007669"/>
    <property type="project" value="TreeGrafter"/>
</dbReference>
<dbReference type="FunFam" id="3.50.50.60:FF:000061">
    <property type="entry name" value="Dihydropyrimidine dehydrogenase [NADP(+)]"/>
    <property type="match status" value="1"/>
</dbReference>
<accession>A0A974D1V9</accession>
<sequence>TSFDCATSALRCGGRRVFVVFKKGFTNMRAVPEEVELAKEEKCEFLPFLSPRKVILKGKKISSMEFVRTEQDDDGNWIEDEHQKIQLKAGVVISVFGSVVTDSAEAMKPIKFNRWGLPEANPETMQTTEAGVFRGGDIAGLANTTVESVNDGKHASWHIHKYIQINNFRCLICCCFFYIQSLHGVSINNKPELPLFYTPIDLVEISVEMVGLKFQNPFGLASAPATSAPMIRRAFEAGWGFDLTKTFSLEKVSTF</sequence>
<dbReference type="InterPro" id="IPR036188">
    <property type="entry name" value="FAD/NAD-bd_sf"/>
</dbReference>
<dbReference type="OMA" id="HASWHIH"/>
<evidence type="ECO:0000256" key="1">
    <source>
        <dbReference type="ARBA" id="ARBA00023002"/>
    </source>
</evidence>
<dbReference type="AlphaFoldDB" id="A0A974D1V9"/>
<feature type="non-terminal residue" evidence="2">
    <location>
        <position position="1"/>
    </location>
</feature>